<gene>
    <name evidence="1" type="ORF">PBRA_008381</name>
</gene>
<dbReference type="EMBL" id="CDSF01000107">
    <property type="protein sequence ID" value="CEP01069.1"/>
    <property type="molecule type" value="Genomic_DNA"/>
</dbReference>
<name>A0A0G4J144_PLABS</name>
<dbReference type="Proteomes" id="UP000039324">
    <property type="component" value="Unassembled WGS sequence"/>
</dbReference>
<keyword evidence="2" id="KW-1185">Reference proteome</keyword>
<organism evidence="1 2">
    <name type="scientific">Plasmodiophora brassicae</name>
    <name type="common">Clubroot disease agent</name>
    <dbReference type="NCBI Taxonomy" id="37360"/>
    <lineage>
        <taxon>Eukaryota</taxon>
        <taxon>Sar</taxon>
        <taxon>Rhizaria</taxon>
        <taxon>Endomyxa</taxon>
        <taxon>Phytomyxea</taxon>
        <taxon>Plasmodiophorida</taxon>
        <taxon>Plasmodiophoridae</taxon>
        <taxon>Plasmodiophora</taxon>
    </lineage>
</organism>
<dbReference type="AlphaFoldDB" id="A0A0G4J144"/>
<evidence type="ECO:0000313" key="1">
    <source>
        <dbReference type="EMBL" id="CEP01069.1"/>
    </source>
</evidence>
<evidence type="ECO:0000313" key="2">
    <source>
        <dbReference type="Proteomes" id="UP000039324"/>
    </source>
</evidence>
<proteinExistence type="predicted"/>
<accession>A0A0G4J144</accession>
<protein>
    <submittedName>
        <fullName evidence="1">Uncharacterized protein</fullName>
    </submittedName>
</protein>
<sequence>MLLDPRVRCRTASGIGAGVAGDARHVRSRRARCRRQCTAALPGAIPEYDPVKKDDVKRALKAYPLLSVRASRCGRPTHQRGARRCRHRSTLLSSASWTRGLGSTPHLSLNNAFMQVPRRPAALPTVYIVIHSLDSCGLLTTSTVSTRPTRNCCTSATSLGLLI</sequence>
<reference evidence="1 2" key="1">
    <citation type="submission" date="2015-02" db="EMBL/GenBank/DDBJ databases">
        <authorList>
            <person name="Chooi Y.-H."/>
        </authorList>
    </citation>
    <scope>NUCLEOTIDE SEQUENCE [LARGE SCALE GENOMIC DNA]</scope>
    <source>
        <strain evidence="1">E3</strain>
    </source>
</reference>